<organism evidence="1 2">
    <name type="scientific">Mycobacterium intracellulare</name>
    <dbReference type="NCBI Taxonomy" id="1767"/>
    <lineage>
        <taxon>Bacteria</taxon>
        <taxon>Bacillati</taxon>
        <taxon>Actinomycetota</taxon>
        <taxon>Actinomycetes</taxon>
        <taxon>Mycobacteriales</taxon>
        <taxon>Mycobacteriaceae</taxon>
        <taxon>Mycobacterium</taxon>
        <taxon>Mycobacterium avium complex (MAC)</taxon>
    </lineage>
</organism>
<evidence type="ECO:0000313" key="2">
    <source>
        <dbReference type="Proteomes" id="UP000595205"/>
    </source>
</evidence>
<evidence type="ECO:0000313" key="1">
    <source>
        <dbReference type="EMBL" id="BCP00692.1"/>
    </source>
</evidence>
<sequence>MDDMRCAAAHRGTLGETRYDTERAWRFVVALLKMDDDDDSSGPNDVLRELGNCPGCLAGFGQTLGSLLTGVLIGRHGRDNALIGAQRMLEEVLDCPDLLDPSPFQD</sequence>
<gene>
    <name evidence="1" type="ORF">MINTM018_34610</name>
</gene>
<reference evidence="1 2" key="1">
    <citation type="submission" date="2020-12" db="EMBL/GenBank/DDBJ databases">
        <title>Genome sequence of clinical Mycobacterium intracellulare strains.</title>
        <authorList>
            <person name="Tateishi Y."/>
            <person name="Matsumoto S."/>
            <person name="Fukushima Y."/>
            <person name="Nakajima C."/>
            <person name="Suzuki Y."/>
        </authorList>
    </citation>
    <scope>NUCLEOTIDE SEQUENCE [LARGE SCALE GENOMIC DNA]</scope>
    <source>
        <strain evidence="1 2">M018</strain>
    </source>
</reference>
<dbReference type="AlphaFoldDB" id="A0A7R7MVE4"/>
<name>A0A7R7MVE4_MYCIT</name>
<accession>A0A7R7MVE4</accession>
<protein>
    <submittedName>
        <fullName evidence="1">Uncharacterized protein</fullName>
    </submittedName>
</protein>
<dbReference type="EMBL" id="AP024255">
    <property type="protein sequence ID" value="BCP00692.1"/>
    <property type="molecule type" value="Genomic_DNA"/>
</dbReference>
<proteinExistence type="predicted"/>
<dbReference type="Proteomes" id="UP000595205">
    <property type="component" value="Chromosome"/>
</dbReference>